<feature type="domain" description="Zn(2)-C6 fungal-type" evidence="5">
    <location>
        <begin position="22"/>
        <end position="51"/>
    </location>
</feature>
<dbReference type="InterPro" id="IPR036864">
    <property type="entry name" value="Zn2-C6_fun-type_DNA-bd_sf"/>
</dbReference>
<keyword evidence="3" id="KW-0539">Nucleus</keyword>
<feature type="compositionally biased region" description="Polar residues" evidence="4">
    <location>
        <begin position="789"/>
        <end position="817"/>
    </location>
</feature>
<organism evidence="6 7">
    <name type="scientific">Lentithecium fluviatile CBS 122367</name>
    <dbReference type="NCBI Taxonomy" id="1168545"/>
    <lineage>
        <taxon>Eukaryota</taxon>
        <taxon>Fungi</taxon>
        <taxon>Dikarya</taxon>
        <taxon>Ascomycota</taxon>
        <taxon>Pezizomycotina</taxon>
        <taxon>Dothideomycetes</taxon>
        <taxon>Pleosporomycetidae</taxon>
        <taxon>Pleosporales</taxon>
        <taxon>Massarineae</taxon>
        <taxon>Lentitheciaceae</taxon>
        <taxon>Lentithecium</taxon>
    </lineage>
</organism>
<feature type="compositionally biased region" description="Polar residues" evidence="4">
    <location>
        <begin position="199"/>
        <end position="217"/>
    </location>
</feature>
<evidence type="ECO:0000256" key="2">
    <source>
        <dbReference type="ARBA" id="ARBA00022723"/>
    </source>
</evidence>
<dbReference type="SMART" id="SM00066">
    <property type="entry name" value="GAL4"/>
    <property type="match status" value="1"/>
</dbReference>
<evidence type="ECO:0000256" key="4">
    <source>
        <dbReference type="SAM" id="MobiDB-lite"/>
    </source>
</evidence>
<dbReference type="InterPro" id="IPR001138">
    <property type="entry name" value="Zn2Cys6_DnaBD"/>
</dbReference>
<evidence type="ECO:0000313" key="6">
    <source>
        <dbReference type="EMBL" id="KAF2680691.1"/>
    </source>
</evidence>
<dbReference type="InterPro" id="IPR007219">
    <property type="entry name" value="XnlR_reg_dom"/>
</dbReference>
<proteinExistence type="predicted"/>
<feature type="region of interest" description="Disordered" evidence="4">
    <location>
        <begin position="58"/>
        <end position="118"/>
    </location>
</feature>
<feature type="region of interest" description="Disordered" evidence="4">
    <location>
        <begin position="196"/>
        <end position="220"/>
    </location>
</feature>
<dbReference type="GO" id="GO:0000981">
    <property type="term" value="F:DNA-binding transcription factor activity, RNA polymerase II-specific"/>
    <property type="evidence" value="ECO:0007669"/>
    <property type="project" value="InterPro"/>
</dbReference>
<sequence length="817" mass="91434">MPEPVLSQSRVVRRRNPRPINSCVECRTRKSRCSKTHPCQNCTAFGRECVFITVPESAARKKQREREHASRSSADWTQPIPLRTQSSSAQPTTEKSETNFGSANGNATTTTPGTPPRDYEWEAYQQDVQVDHHGDAWEKLPAEPEETPDDVYEDENDDEDEIATDLTIRIGRMIICENITGFFRPQYAEELGKLLSEHPPSSTSSVAGQRAPQSSALLSAEQMPSLSPSLNLLLGGSISTSQNVDVEAPQLPTRIEAEALFQRYLEAVSPLAHVLHIPSFKRLFDRFWMHIEIGNPNQNSCTALILAVCMAASASVSPLQAKSQFGITKEDLFVRLQKATERALLRANWAKTSNIRTLQALTIYLIPLCRAQISRATSVVVGALVRLAQCIGIHRLSHSSANSLTPLQRHVRSLLWYQICFLDFKTAEAQGPHPSIRSDDFDIPLPLNVDDDVFEFGTTKWQHQPSPVQGWTDVTLSLIRYECNDIHRLIFRGRIEMDRKAITLHDLRATVEAKKRQIQAKYLCYLDASVPIQRYAGLVATLLMSRCDSMLLYRHLPQANPHPRSDSENRLRDVLLTAALTTLEIGATLDTLPSLSSWAWYSTTYQQYHAVLLLLTELYRTPDLPRKERMMTIIDHIFGHCYGVGVRERCSDLLWTVKENLEAFYIMKGIPKKSIAPPQQHPTLQPLTQSLLSQSQSQSQPQSQSHQSNPNPTATPTNELQNQMAMTGLTTPMEALNVDFETLLGSMSAGTGAGAAEDFDNFLVGMQGGDHGAIFVPVDNAPVRGSEWGEQTSPNGLQQWESWTFPTQTQPQRKFEG</sequence>
<dbReference type="SMART" id="SM00906">
    <property type="entry name" value="Fungal_trans"/>
    <property type="match status" value="1"/>
</dbReference>
<dbReference type="SUPFAM" id="SSF57701">
    <property type="entry name" value="Zn2/Cys6 DNA-binding domain"/>
    <property type="match status" value="1"/>
</dbReference>
<evidence type="ECO:0000256" key="3">
    <source>
        <dbReference type="ARBA" id="ARBA00023242"/>
    </source>
</evidence>
<evidence type="ECO:0000256" key="1">
    <source>
        <dbReference type="ARBA" id="ARBA00004123"/>
    </source>
</evidence>
<dbReference type="PROSITE" id="PS00463">
    <property type="entry name" value="ZN2_CY6_FUNGAL_1"/>
    <property type="match status" value="1"/>
</dbReference>
<dbReference type="OrthoDB" id="10266265at2759"/>
<feature type="compositionally biased region" description="Low complexity" evidence="4">
    <location>
        <begin position="690"/>
        <end position="712"/>
    </location>
</feature>
<dbReference type="Pfam" id="PF00172">
    <property type="entry name" value="Zn_clus"/>
    <property type="match status" value="1"/>
</dbReference>
<dbReference type="Proteomes" id="UP000799291">
    <property type="component" value="Unassembled WGS sequence"/>
</dbReference>
<reference evidence="6" key="1">
    <citation type="journal article" date="2020" name="Stud. Mycol.">
        <title>101 Dothideomycetes genomes: a test case for predicting lifestyles and emergence of pathogens.</title>
        <authorList>
            <person name="Haridas S."/>
            <person name="Albert R."/>
            <person name="Binder M."/>
            <person name="Bloem J."/>
            <person name="Labutti K."/>
            <person name="Salamov A."/>
            <person name="Andreopoulos B."/>
            <person name="Baker S."/>
            <person name="Barry K."/>
            <person name="Bills G."/>
            <person name="Bluhm B."/>
            <person name="Cannon C."/>
            <person name="Castanera R."/>
            <person name="Culley D."/>
            <person name="Daum C."/>
            <person name="Ezra D."/>
            <person name="Gonzalez J."/>
            <person name="Henrissat B."/>
            <person name="Kuo A."/>
            <person name="Liang C."/>
            <person name="Lipzen A."/>
            <person name="Lutzoni F."/>
            <person name="Magnuson J."/>
            <person name="Mondo S."/>
            <person name="Nolan M."/>
            <person name="Ohm R."/>
            <person name="Pangilinan J."/>
            <person name="Park H.-J."/>
            <person name="Ramirez L."/>
            <person name="Alfaro M."/>
            <person name="Sun H."/>
            <person name="Tritt A."/>
            <person name="Yoshinaga Y."/>
            <person name="Zwiers L.-H."/>
            <person name="Turgeon B."/>
            <person name="Goodwin S."/>
            <person name="Spatafora J."/>
            <person name="Crous P."/>
            <person name="Grigoriev I."/>
        </authorList>
    </citation>
    <scope>NUCLEOTIDE SEQUENCE</scope>
    <source>
        <strain evidence="6">CBS 122367</strain>
    </source>
</reference>
<dbReference type="InterPro" id="IPR050613">
    <property type="entry name" value="Sec_Metabolite_Reg"/>
</dbReference>
<dbReference type="PANTHER" id="PTHR31001:SF40">
    <property type="entry name" value="ZN(II)2CYS6 TRANSCRIPTION FACTOR (EUROFUNG)"/>
    <property type="match status" value="1"/>
</dbReference>
<feature type="region of interest" description="Disordered" evidence="4">
    <location>
        <begin position="690"/>
        <end position="718"/>
    </location>
</feature>
<dbReference type="GO" id="GO:0006351">
    <property type="term" value="P:DNA-templated transcription"/>
    <property type="evidence" value="ECO:0007669"/>
    <property type="project" value="InterPro"/>
</dbReference>
<dbReference type="Pfam" id="PF04082">
    <property type="entry name" value="Fungal_trans"/>
    <property type="match status" value="1"/>
</dbReference>
<feature type="compositionally biased region" description="Low complexity" evidence="4">
    <location>
        <begin position="98"/>
        <end position="112"/>
    </location>
</feature>
<dbReference type="PROSITE" id="PS50048">
    <property type="entry name" value="ZN2_CY6_FUNGAL_2"/>
    <property type="match status" value="1"/>
</dbReference>
<dbReference type="EMBL" id="MU005595">
    <property type="protein sequence ID" value="KAF2680691.1"/>
    <property type="molecule type" value="Genomic_DNA"/>
</dbReference>
<dbReference type="CDD" id="cd12148">
    <property type="entry name" value="fungal_TF_MHR"/>
    <property type="match status" value="1"/>
</dbReference>
<name>A0A6G1IRW8_9PLEO</name>
<dbReference type="GO" id="GO:0005634">
    <property type="term" value="C:nucleus"/>
    <property type="evidence" value="ECO:0007669"/>
    <property type="project" value="UniProtKB-SubCell"/>
</dbReference>
<feature type="compositionally biased region" description="Polar residues" evidence="4">
    <location>
        <begin position="83"/>
        <end position="93"/>
    </location>
</feature>
<dbReference type="AlphaFoldDB" id="A0A6G1IRW8"/>
<evidence type="ECO:0000259" key="5">
    <source>
        <dbReference type="PROSITE" id="PS50048"/>
    </source>
</evidence>
<dbReference type="GO" id="GO:0003677">
    <property type="term" value="F:DNA binding"/>
    <property type="evidence" value="ECO:0007669"/>
    <property type="project" value="InterPro"/>
</dbReference>
<accession>A0A6G1IRW8</accession>
<dbReference type="PANTHER" id="PTHR31001">
    <property type="entry name" value="UNCHARACTERIZED TRANSCRIPTIONAL REGULATORY PROTEIN"/>
    <property type="match status" value="1"/>
</dbReference>
<keyword evidence="2" id="KW-0479">Metal-binding</keyword>
<feature type="region of interest" description="Disordered" evidence="4">
    <location>
        <begin position="787"/>
        <end position="817"/>
    </location>
</feature>
<comment type="subcellular location">
    <subcellularLocation>
        <location evidence="1">Nucleus</location>
    </subcellularLocation>
</comment>
<gene>
    <name evidence="6" type="ORF">K458DRAFT_479790</name>
</gene>
<dbReference type="Gene3D" id="4.10.240.10">
    <property type="entry name" value="Zn(2)-C6 fungal-type DNA-binding domain"/>
    <property type="match status" value="1"/>
</dbReference>
<dbReference type="CDD" id="cd00067">
    <property type="entry name" value="GAL4"/>
    <property type="match status" value="1"/>
</dbReference>
<dbReference type="GO" id="GO:0008270">
    <property type="term" value="F:zinc ion binding"/>
    <property type="evidence" value="ECO:0007669"/>
    <property type="project" value="InterPro"/>
</dbReference>
<evidence type="ECO:0000313" key="7">
    <source>
        <dbReference type="Proteomes" id="UP000799291"/>
    </source>
</evidence>
<keyword evidence="7" id="KW-1185">Reference proteome</keyword>
<protein>
    <recommendedName>
        <fullName evidence="5">Zn(2)-C6 fungal-type domain-containing protein</fullName>
    </recommendedName>
</protein>